<evidence type="ECO:0000313" key="4">
    <source>
        <dbReference type="Proteomes" id="UP000202440"/>
    </source>
</evidence>
<evidence type="ECO:0000256" key="2">
    <source>
        <dbReference type="SAM" id="SignalP"/>
    </source>
</evidence>
<sequence length="122" mass="13640">MAMLRFAIISLLSAAAFANQDNYYSDDLFEAIEQARKYSHHYDYSQPYRYNRTTSQSIDIPRLLNQEMAQKYVMTPDEVDLQGNPQNAGELRSDKPLNTAPNTTTGVATGSAASVSVRVSVR</sequence>
<keyword evidence="2" id="KW-0732">Signal</keyword>
<keyword evidence="4" id="KW-1185">Reference proteome</keyword>
<feature type="chain" id="PRO_5012307518" evidence="2">
    <location>
        <begin position="19"/>
        <end position="122"/>
    </location>
</feature>
<dbReference type="EMBL" id="CP022530">
    <property type="protein sequence ID" value="ASP37388.1"/>
    <property type="molecule type" value="Genomic_DNA"/>
</dbReference>
<feature type="region of interest" description="Disordered" evidence="1">
    <location>
        <begin position="77"/>
        <end position="112"/>
    </location>
</feature>
<reference evidence="3 4" key="1">
    <citation type="submission" date="2017-07" db="EMBL/GenBank/DDBJ databases">
        <title>Annotated genome sequence of Bacterioplanes sanyensis isolated from Red Sea.</title>
        <authorList>
            <person name="Rehman Z.U."/>
        </authorList>
    </citation>
    <scope>NUCLEOTIDE SEQUENCE [LARGE SCALE GENOMIC DNA]</scope>
    <source>
        <strain evidence="3 4">NV9</strain>
    </source>
</reference>
<name>A0A222FEE7_9GAMM</name>
<dbReference type="AlphaFoldDB" id="A0A222FEE7"/>
<accession>A0A222FEE7</accession>
<gene>
    <name evidence="3" type="ORF">CHH28_01245</name>
</gene>
<feature type="compositionally biased region" description="Low complexity" evidence="1">
    <location>
        <begin position="103"/>
        <end position="112"/>
    </location>
</feature>
<organism evidence="3 4">
    <name type="scientific">Bacterioplanes sanyensis</name>
    <dbReference type="NCBI Taxonomy" id="1249553"/>
    <lineage>
        <taxon>Bacteria</taxon>
        <taxon>Pseudomonadati</taxon>
        <taxon>Pseudomonadota</taxon>
        <taxon>Gammaproteobacteria</taxon>
        <taxon>Oceanospirillales</taxon>
        <taxon>Oceanospirillaceae</taxon>
        <taxon>Bacterioplanes</taxon>
    </lineage>
</organism>
<feature type="signal peptide" evidence="2">
    <location>
        <begin position="1"/>
        <end position="18"/>
    </location>
</feature>
<proteinExistence type="predicted"/>
<evidence type="ECO:0000256" key="1">
    <source>
        <dbReference type="SAM" id="MobiDB-lite"/>
    </source>
</evidence>
<dbReference type="KEGG" id="bsan:CHH28_01245"/>
<evidence type="ECO:0000313" key="3">
    <source>
        <dbReference type="EMBL" id="ASP37388.1"/>
    </source>
</evidence>
<dbReference type="Proteomes" id="UP000202440">
    <property type="component" value="Chromosome"/>
</dbReference>
<protein>
    <submittedName>
        <fullName evidence="3">Uncharacterized protein</fullName>
    </submittedName>
</protein>